<dbReference type="EMBL" id="QONO01000253">
    <property type="protein sequence ID" value="RDR22002.1"/>
    <property type="molecule type" value="Genomic_DNA"/>
</dbReference>
<evidence type="ECO:0008006" key="3">
    <source>
        <dbReference type="Google" id="ProtNLM"/>
    </source>
</evidence>
<proteinExistence type="predicted"/>
<evidence type="ECO:0000313" key="1">
    <source>
        <dbReference type="EMBL" id="RDR22002.1"/>
    </source>
</evidence>
<dbReference type="RefSeq" id="WP_115440814.1">
    <property type="nucleotide sequence ID" value="NZ_QONO01000253.1"/>
</dbReference>
<comment type="caution">
    <text evidence="1">The sequence shown here is derived from an EMBL/GenBank/DDBJ whole genome shotgun (WGS) entry which is preliminary data.</text>
</comment>
<sequence>MTGKEAIIHYLGTHKKFCAQDVAAVTGATVTSINQAAAKMARAGLLAIEGKVWRTVYYRFVTREEREGKVSTNLIFKECRQSAAMKRVLRVYKRTSMGTQ</sequence>
<gene>
    <name evidence="1" type="ORF">C4A13_00238</name>
</gene>
<accession>A0A370V1Q4</accession>
<protein>
    <recommendedName>
        <fullName evidence="3">Protein ren</fullName>
    </recommendedName>
</protein>
<reference evidence="1 2" key="1">
    <citation type="submission" date="2018-06" db="EMBL/GenBank/DDBJ databases">
        <title>Recombination Drives Gene Content and Phenotype Evolution in Wild Type E. coli Strains.</title>
        <authorList>
            <person name="Field C.M."/>
            <person name="Silander O.K."/>
            <person name="Van Nimwegen E."/>
        </authorList>
    </citation>
    <scope>NUCLEOTIDE SEQUENCE [LARGE SCALE GENOMIC DNA]</scope>
    <source>
        <strain evidence="1 2">SC344</strain>
    </source>
</reference>
<name>A0A370V1Q4_9ESCH</name>
<dbReference type="AlphaFoldDB" id="A0A370V1Q4"/>
<evidence type="ECO:0000313" key="2">
    <source>
        <dbReference type="Proteomes" id="UP000254454"/>
    </source>
</evidence>
<organism evidence="1 2">
    <name type="scientific">Escherichia marmotae</name>
    <dbReference type="NCBI Taxonomy" id="1499973"/>
    <lineage>
        <taxon>Bacteria</taxon>
        <taxon>Pseudomonadati</taxon>
        <taxon>Pseudomonadota</taxon>
        <taxon>Gammaproteobacteria</taxon>
        <taxon>Enterobacterales</taxon>
        <taxon>Enterobacteriaceae</taxon>
        <taxon>Escherichia</taxon>
    </lineage>
</organism>
<dbReference type="InterPro" id="IPR036390">
    <property type="entry name" value="WH_DNA-bd_sf"/>
</dbReference>
<dbReference type="SUPFAM" id="SSF46785">
    <property type="entry name" value="Winged helix' DNA-binding domain"/>
    <property type="match status" value="1"/>
</dbReference>
<dbReference type="Proteomes" id="UP000254454">
    <property type="component" value="Unassembled WGS sequence"/>
</dbReference>